<evidence type="ECO:0000313" key="4">
    <source>
        <dbReference type="Proteomes" id="UP000587527"/>
    </source>
</evidence>
<feature type="transmembrane region" description="Helical" evidence="2">
    <location>
        <begin position="173"/>
        <end position="193"/>
    </location>
</feature>
<feature type="region of interest" description="Disordered" evidence="1">
    <location>
        <begin position="255"/>
        <end position="301"/>
    </location>
</feature>
<dbReference type="NCBIfam" id="TIGR04222">
    <property type="entry name" value="near_uncomplex"/>
    <property type="match status" value="1"/>
</dbReference>
<evidence type="ECO:0000256" key="1">
    <source>
        <dbReference type="SAM" id="MobiDB-lite"/>
    </source>
</evidence>
<dbReference type="Proteomes" id="UP000587527">
    <property type="component" value="Unassembled WGS sequence"/>
</dbReference>
<dbReference type="RefSeq" id="WP_184837765.1">
    <property type="nucleotide sequence ID" value="NZ_JACHMN010000002.1"/>
</dbReference>
<keyword evidence="4" id="KW-1185">Reference proteome</keyword>
<feature type="transmembrane region" description="Helical" evidence="2">
    <location>
        <begin position="149"/>
        <end position="167"/>
    </location>
</feature>
<feature type="transmembrane region" description="Helical" evidence="2">
    <location>
        <begin position="6"/>
        <end position="29"/>
    </location>
</feature>
<accession>A0A841BU09</accession>
<organism evidence="3 4">
    <name type="scientific">Allocatelliglobosispora scoriae</name>
    <dbReference type="NCBI Taxonomy" id="643052"/>
    <lineage>
        <taxon>Bacteria</taxon>
        <taxon>Bacillati</taxon>
        <taxon>Actinomycetota</taxon>
        <taxon>Actinomycetes</taxon>
        <taxon>Micromonosporales</taxon>
        <taxon>Micromonosporaceae</taxon>
        <taxon>Allocatelliglobosispora</taxon>
    </lineage>
</organism>
<sequence>MSDTWGISGPLFITFYVGVLVLVVLGTIVHRRFAFAGRDDGDPARLTPQHIAFLNGGADNAIATSLAWLHGHNAITVDASGVAQRSGGVPMGATNLDAAIMQETSAGLRARSLLNTPRVRAALDEIGAGLERDGLLIPAEARRSVRTGVYLLVGLILLGIWRAIDGVANERPIGFLVAAMVVAAVVTLLFLLVRPTRTRAGSKILYQVRRENLHLHNRNRPAYDTYGPDNSALAVGLFGGAALWSISPSLAGHAGIPRQTGSDGGSSYVGGDSGSGDSGGGGDSGGSGCGGGGCGGGGCGG</sequence>
<name>A0A841BU09_9ACTN</name>
<comment type="caution">
    <text evidence="3">The sequence shown here is derived from an EMBL/GenBank/DDBJ whole genome shotgun (WGS) entry which is preliminary data.</text>
</comment>
<gene>
    <name evidence="3" type="ORF">F4553_003772</name>
</gene>
<keyword evidence="2" id="KW-1133">Transmembrane helix</keyword>
<keyword evidence="2" id="KW-0472">Membrane</keyword>
<evidence type="ECO:0000256" key="2">
    <source>
        <dbReference type="SAM" id="Phobius"/>
    </source>
</evidence>
<evidence type="ECO:0000313" key="3">
    <source>
        <dbReference type="EMBL" id="MBB5870393.1"/>
    </source>
</evidence>
<feature type="compositionally biased region" description="Gly residues" evidence="1">
    <location>
        <begin position="262"/>
        <end position="301"/>
    </location>
</feature>
<protein>
    <submittedName>
        <fullName evidence="3">Uncharacterized protein (TIGR04222 family)</fullName>
    </submittedName>
</protein>
<proteinExistence type="predicted"/>
<dbReference type="AlphaFoldDB" id="A0A841BU09"/>
<keyword evidence="2" id="KW-0812">Transmembrane</keyword>
<dbReference type="InterPro" id="IPR026467">
    <property type="entry name" value="Ser/Gly_Cys_C_dom"/>
</dbReference>
<reference evidence="3 4" key="1">
    <citation type="submission" date="2020-08" db="EMBL/GenBank/DDBJ databases">
        <title>Sequencing the genomes of 1000 actinobacteria strains.</title>
        <authorList>
            <person name="Klenk H.-P."/>
        </authorList>
    </citation>
    <scope>NUCLEOTIDE SEQUENCE [LARGE SCALE GENOMIC DNA]</scope>
    <source>
        <strain evidence="3 4">DSM 45362</strain>
    </source>
</reference>
<dbReference type="EMBL" id="JACHMN010000002">
    <property type="protein sequence ID" value="MBB5870393.1"/>
    <property type="molecule type" value="Genomic_DNA"/>
</dbReference>